<dbReference type="InterPro" id="IPR050469">
    <property type="entry name" value="Diguanylate_Cyclase"/>
</dbReference>
<dbReference type="Gene3D" id="3.30.70.270">
    <property type="match status" value="1"/>
</dbReference>
<dbReference type="SUPFAM" id="SSF55073">
    <property type="entry name" value="Nucleotide cyclase"/>
    <property type="match status" value="1"/>
</dbReference>
<name>A0A106BUJ7_THIDE</name>
<feature type="domain" description="HDOD" evidence="6">
    <location>
        <begin position="13"/>
        <end position="208"/>
    </location>
</feature>
<dbReference type="InterPro" id="IPR011006">
    <property type="entry name" value="CheY-like_superfamily"/>
</dbReference>
<dbReference type="SMART" id="SM00267">
    <property type="entry name" value="GGDEF"/>
    <property type="match status" value="1"/>
</dbReference>
<dbReference type="Pfam" id="PF00072">
    <property type="entry name" value="Response_reg"/>
    <property type="match status" value="1"/>
</dbReference>
<keyword evidence="8" id="KW-1185">Reference proteome</keyword>
<dbReference type="RefSeq" id="WP_059751703.1">
    <property type="nucleotide sequence ID" value="NZ_LDUG01000008.1"/>
</dbReference>
<dbReference type="GO" id="GO:0005886">
    <property type="term" value="C:plasma membrane"/>
    <property type="evidence" value="ECO:0007669"/>
    <property type="project" value="TreeGrafter"/>
</dbReference>
<dbReference type="AlphaFoldDB" id="A0A106BUJ7"/>
<dbReference type="SMART" id="SM00448">
    <property type="entry name" value="REC"/>
    <property type="match status" value="1"/>
</dbReference>
<evidence type="ECO:0000259" key="6">
    <source>
        <dbReference type="PROSITE" id="PS51833"/>
    </source>
</evidence>
<dbReference type="PANTHER" id="PTHR45138">
    <property type="entry name" value="REGULATORY COMPONENTS OF SENSORY TRANSDUCTION SYSTEM"/>
    <property type="match status" value="1"/>
</dbReference>
<reference evidence="7 8" key="1">
    <citation type="journal article" date="2015" name="Appl. Environ. Microbiol.">
        <title>Aerobic and Anaerobic Thiosulfate Oxidation by a Cold-Adapted, Subglacial Chemoautotroph.</title>
        <authorList>
            <person name="Harrold Z.R."/>
            <person name="Skidmore M.L."/>
            <person name="Hamilton T.L."/>
            <person name="Desch L."/>
            <person name="Amada K."/>
            <person name="van Gelder W."/>
            <person name="Glover K."/>
            <person name="Roden E.E."/>
            <person name="Boyd E.S."/>
        </authorList>
    </citation>
    <scope>NUCLEOTIDE SEQUENCE [LARGE SCALE GENOMIC DNA]</scope>
    <source>
        <strain evidence="7 8">RG</strain>
    </source>
</reference>
<dbReference type="GO" id="GO:0043709">
    <property type="term" value="P:cell adhesion involved in single-species biofilm formation"/>
    <property type="evidence" value="ECO:0007669"/>
    <property type="project" value="TreeGrafter"/>
</dbReference>
<evidence type="ECO:0000256" key="2">
    <source>
        <dbReference type="ARBA" id="ARBA00034247"/>
    </source>
</evidence>
<dbReference type="NCBIfam" id="TIGR00254">
    <property type="entry name" value="GGDEF"/>
    <property type="match status" value="1"/>
</dbReference>
<dbReference type="Proteomes" id="UP000064243">
    <property type="component" value="Unassembled WGS sequence"/>
</dbReference>
<evidence type="ECO:0000313" key="8">
    <source>
        <dbReference type="Proteomes" id="UP000064243"/>
    </source>
</evidence>
<dbReference type="InterPro" id="IPR043128">
    <property type="entry name" value="Rev_trsase/Diguanyl_cyclase"/>
</dbReference>
<dbReference type="PROSITE" id="PS50887">
    <property type="entry name" value="GGDEF"/>
    <property type="match status" value="1"/>
</dbReference>
<sequence>MAQLEQLKLSGQLPTPRGVALAILELSQRENATLGEIARVVQTDPALSGRLIKLANTASHIARPVVSVQEAVVRQGMATVRQLALGFSLVDQYRNGACKAFDYQEYWSHSLLMALGMQALGMRLHVAAADELFVCGLLAQVGRLALATVYPDEYNAVLMAQHADPAQAIIVHERARLETDHTELGIVMLCDWGMPKVFTGPLTQYEYPGHPSYPQDSRSNSLMLMLRLSHRLADLGLANADVRPKLLKEWMALATELDIPQEDAGRFIDQVIDSWREWSELLKIPATALPSFAEICHGYHETKEETKESDIPLRIVVADGNAINRRKTMALLVEDSEHTVYPAENGNTALALAMEVLPHVIIAHVDLPLLDGLELCQALRATEEGRRMHILLTADEHGEEQLINAFEAGADGYVPNAISAKGLRIRLCAAQRLVQLQAAWEKDRMQLRQIAAELVVANRRLATAALTDQLTGLPNRRSAMDQLEQAWSAASRSGLPLSVMVIDIDHFKQINDSHGHAAGDLVLREAAATLRASARREDSVCRIGGEEFLVICPNTDLKSAMQSAERLRVNLGAKRMAIGQTEKTLTVSIGVATRESGIADMDVLVSLADQALYAAKEAGRNLTCTRQQSLFP</sequence>
<evidence type="ECO:0000313" key="7">
    <source>
        <dbReference type="EMBL" id="KVW98921.1"/>
    </source>
</evidence>
<proteinExistence type="predicted"/>
<dbReference type="Gene3D" id="3.40.50.2300">
    <property type="match status" value="1"/>
</dbReference>
<dbReference type="GO" id="GO:1902201">
    <property type="term" value="P:negative regulation of bacterial-type flagellum-dependent cell motility"/>
    <property type="evidence" value="ECO:0007669"/>
    <property type="project" value="TreeGrafter"/>
</dbReference>
<evidence type="ECO:0000259" key="5">
    <source>
        <dbReference type="PROSITE" id="PS50887"/>
    </source>
</evidence>
<dbReference type="PANTHER" id="PTHR45138:SF9">
    <property type="entry name" value="DIGUANYLATE CYCLASE DGCM-RELATED"/>
    <property type="match status" value="1"/>
</dbReference>
<dbReference type="FunFam" id="3.30.70.270:FF:000001">
    <property type="entry name" value="Diguanylate cyclase domain protein"/>
    <property type="match status" value="1"/>
</dbReference>
<dbReference type="SUPFAM" id="SSF109604">
    <property type="entry name" value="HD-domain/PDEase-like"/>
    <property type="match status" value="1"/>
</dbReference>
<dbReference type="Pfam" id="PF00990">
    <property type="entry name" value="GGDEF"/>
    <property type="match status" value="1"/>
</dbReference>
<dbReference type="OrthoDB" id="9813903at2"/>
<protein>
    <recommendedName>
        <fullName evidence="1">diguanylate cyclase</fullName>
        <ecNumber evidence="1">2.7.7.65</ecNumber>
    </recommendedName>
</protein>
<dbReference type="GO" id="GO:0000160">
    <property type="term" value="P:phosphorelay signal transduction system"/>
    <property type="evidence" value="ECO:0007669"/>
    <property type="project" value="InterPro"/>
</dbReference>
<dbReference type="CDD" id="cd01949">
    <property type="entry name" value="GGDEF"/>
    <property type="match status" value="1"/>
</dbReference>
<dbReference type="STRING" id="1123392.GCA_000376425_00182"/>
<evidence type="ECO:0000256" key="3">
    <source>
        <dbReference type="PROSITE-ProRule" id="PRU00169"/>
    </source>
</evidence>
<feature type="domain" description="Response regulatory" evidence="4">
    <location>
        <begin position="314"/>
        <end position="431"/>
    </location>
</feature>
<dbReference type="GO" id="GO:0052621">
    <property type="term" value="F:diguanylate cyclase activity"/>
    <property type="evidence" value="ECO:0007669"/>
    <property type="project" value="UniProtKB-EC"/>
</dbReference>
<comment type="catalytic activity">
    <reaction evidence="2">
        <text>2 GTP = 3',3'-c-di-GMP + 2 diphosphate</text>
        <dbReference type="Rhea" id="RHEA:24898"/>
        <dbReference type="ChEBI" id="CHEBI:33019"/>
        <dbReference type="ChEBI" id="CHEBI:37565"/>
        <dbReference type="ChEBI" id="CHEBI:58805"/>
        <dbReference type="EC" id="2.7.7.65"/>
    </reaction>
</comment>
<dbReference type="InterPro" id="IPR029787">
    <property type="entry name" value="Nucleotide_cyclase"/>
</dbReference>
<dbReference type="InterPro" id="IPR013976">
    <property type="entry name" value="HDOD"/>
</dbReference>
<dbReference type="Pfam" id="PF08668">
    <property type="entry name" value="HDOD"/>
    <property type="match status" value="1"/>
</dbReference>
<dbReference type="Gene3D" id="1.10.3210.10">
    <property type="entry name" value="Hypothetical protein af1432"/>
    <property type="match status" value="1"/>
</dbReference>
<dbReference type="InterPro" id="IPR000160">
    <property type="entry name" value="GGDEF_dom"/>
</dbReference>
<organism evidence="7 8">
    <name type="scientific">Thiobacillus denitrificans</name>
    <dbReference type="NCBI Taxonomy" id="36861"/>
    <lineage>
        <taxon>Bacteria</taxon>
        <taxon>Pseudomonadati</taxon>
        <taxon>Pseudomonadota</taxon>
        <taxon>Betaproteobacteria</taxon>
        <taxon>Nitrosomonadales</taxon>
        <taxon>Thiobacillaceae</taxon>
        <taxon>Thiobacillus</taxon>
    </lineage>
</organism>
<evidence type="ECO:0000259" key="4">
    <source>
        <dbReference type="PROSITE" id="PS50110"/>
    </source>
</evidence>
<accession>A0A106BUJ7</accession>
<gene>
    <name evidence="7" type="ORF">ABW22_02615</name>
</gene>
<dbReference type="PATRIC" id="fig|36861.3.peg.3390"/>
<dbReference type="PROSITE" id="PS51833">
    <property type="entry name" value="HDOD"/>
    <property type="match status" value="1"/>
</dbReference>
<comment type="caution">
    <text evidence="3">Lacks conserved residue(s) required for the propagation of feature annotation.</text>
</comment>
<dbReference type="EC" id="2.7.7.65" evidence="1"/>
<comment type="caution">
    <text evidence="7">The sequence shown here is derived from an EMBL/GenBank/DDBJ whole genome shotgun (WGS) entry which is preliminary data.</text>
</comment>
<dbReference type="EMBL" id="LDUG01000008">
    <property type="protein sequence ID" value="KVW98921.1"/>
    <property type="molecule type" value="Genomic_DNA"/>
</dbReference>
<dbReference type="PROSITE" id="PS50110">
    <property type="entry name" value="RESPONSE_REGULATORY"/>
    <property type="match status" value="1"/>
</dbReference>
<dbReference type="InterPro" id="IPR001789">
    <property type="entry name" value="Sig_transdc_resp-reg_receiver"/>
</dbReference>
<evidence type="ECO:0000256" key="1">
    <source>
        <dbReference type="ARBA" id="ARBA00012528"/>
    </source>
</evidence>
<feature type="domain" description="GGDEF" evidence="5">
    <location>
        <begin position="495"/>
        <end position="628"/>
    </location>
</feature>
<dbReference type="SUPFAM" id="SSF52172">
    <property type="entry name" value="CheY-like"/>
    <property type="match status" value="1"/>
</dbReference>